<keyword evidence="2" id="KW-1185">Reference proteome</keyword>
<dbReference type="AlphaFoldDB" id="A0A2G3AH33"/>
<name>A0A2G3AH33_CAPAN</name>
<protein>
    <recommendedName>
        <fullName evidence="3">Exostosin GT47 domain-containing protein</fullName>
    </recommendedName>
</protein>
<reference evidence="1 2" key="2">
    <citation type="journal article" date="2017" name="Genome Biol.">
        <title>New reference genome sequences of hot pepper reveal the massive evolution of plant disease-resistance genes by retroduplication.</title>
        <authorList>
            <person name="Kim S."/>
            <person name="Park J."/>
            <person name="Yeom S.I."/>
            <person name="Kim Y.M."/>
            <person name="Seo E."/>
            <person name="Kim K.T."/>
            <person name="Kim M.S."/>
            <person name="Lee J.M."/>
            <person name="Cheong K."/>
            <person name="Shin H.S."/>
            <person name="Kim S.B."/>
            <person name="Han K."/>
            <person name="Lee J."/>
            <person name="Park M."/>
            <person name="Lee H.A."/>
            <person name="Lee H.Y."/>
            <person name="Lee Y."/>
            <person name="Oh S."/>
            <person name="Lee J.H."/>
            <person name="Choi E."/>
            <person name="Choi E."/>
            <person name="Lee S.E."/>
            <person name="Jeon J."/>
            <person name="Kim H."/>
            <person name="Choi G."/>
            <person name="Song H."/>
            <person name="Lee J."/>
            <person name="Lee S.C."/>
            <person name="Kwon J.K."/>
            <person name="Lee H.Y."/>
            <person name="Koo N."/>
            <person name="Hong Y."/>
            <person name="Kim R.W."/>
            <person name="Kang W.H."/>
            <person name="Huh J.H."/>
            <person name="Kang B.C."/>
            <person name="Yang T.J."/>
            <person name="Lee Y.H."/>
            <person name="Bennetzen J.L."/>
            <person name="Choi D."/>
        </authorList>
    </citation>
    <scope>NUCLEOTIDE SEQUENCE [LARGE SCALE GENOMIC DNA]</scope>
    <source>
        <strain evidence="2">cv. CM334</strain>
    </source>
</reference>
<dbReference type="EMBL" id="AYRZ02000001">
    <property type="protein sequence ID" value="PHT93537.1"/>
    <property type="molecule type" value="Genomic_DNA"/>
</dbReference>
<sequence length="171" mass="19631">MVVDFLKQTEAWKRSGGRDHVFVITDPVAMWHVKAEVAPAILLVVDFGGWYKLDSNESSSDLKFHCSRTSLCLIPIYFLLVMPCMSSWLVNHLRSYSNEQKDRFRRNMALVQPIFEYENGQPGGIGPISPNGAINYIWRKVHQKLPMIKETIIREKRKPPGVTVSLRCHCT</sequence>
<dbReference type="Proteomes" id="UP000222542">
    <property type="component" value="Unassembled WGS sequence"/>
</dbReference>
<organism evidence="1 2">
    <name type="scientific">Capsicum annuum</name>
    <name type="common">Capsicum pepper</name>
    <dbReference type="NCBI Taxonomy" id="4072"/>
    <lineage>
        <taxon>Eukaryota</taxon>
        <taxon>Viridiplantae</taxon>
        <taxon>Streptophyta</taxon>
        <taxon>Embryophyta</taxon>
        <taxon>Tracheophyta</taxon>
        <taxon>Spermatophyta</taxon>
        <taxon>Magnoliopsida</taxon>
        <taxon>eudicotyledons</taxon>
        <taxon>Gunneridae</taxon>
        <taxon>Pentapetalae</taxon>
        <taxon>asterids</taxon>
        <taxon>lamiids</taxon>
        <taxon>Solanales</taxon>
        <taxon>Solanaceae</taxon>
        <taxon>Solanoideae</taxon>
        <taxon>Capsiceae</taxon>
        <taxon>Capsicum</taxon>
    </lineage>
</organism>
<reference evidence="1 2" key="1">
    <citation type="journal article" date="2014" name="Nat. Genet.">
        <title>Genome sequence of the hot pepper provides insights into the evolution of pungency in Capsicum species.</title>
        <authorList>
            <person name="Kim S."/>
            <person name="Park M."/>
            <person name="Yeom S.I."/>
            <person name="Kim Y.M."/>
            <person name="Lee J.M."/>
            <person name="Lee H.A."/>
            <person name="Seo E."/>
            <person name="Choi J."/>
            <person name="Cheong K."/>
            <person name="Kim K.T."/>
            <person name="Jung K."/>
            <person name="Lee G.W."/>
            <person name="Oh S.K."/>
            <person name="Bae C."/>
            <person name="Kim S.B."/>
            <person name="Lee H.Y."/>
            <person name="Kim S.Y."/>
            <person name="Kim M.S."/>
            <person name="Kang B.C."/>
            <person name="Jo Y.D."/>
            <person name="Yang H.B."/>
            <person name="Jeong H.J."/>
            <person name="Kang W.H."/>
            <person name="Kwon J.K."/>
            <person name="Shin C."/>
            <person name="Lim J.Y."/>
            <person name="Park J.H."/>
            <person name="Huh J.H."/>
            <person name="Kim J.S."/>
            <person name="Kim B.D."/>
            <person name="Cohen O."/>
            <person name="Paran I."/>
            <person name="Suh M.C."/>
            <person name="Lee S.B."/>
            <person name="Kim Y.K."/>
            <person name="Shin Y."/>
            <person name="Noh S.J."/>
            <person name="Park J."/>
            <person name="Seo Y.S."/>
            <person name="Kwon S.Y."/>
            <person name="Kim H.A."/>
            <person name="Park J.M."/>
            <person name="Kim H.J."/>
            <person name="Choi S.B."/>
            <person name="Bosland P.W."/>
            <person name="Reeves G."/>
            <person name="Jo S.H."/>
            <person name="Lee B.W."/>
            <person name="Cho H.T."/>
            <person name="Choi H.S."/>
            <person name="Lee M.S."/>
            <person name="Yu Y."/>
            <person name="Do Choi Y."/>
            <person name="Park B.S."/>
            <person name="van Deynze A."/>
            <person name="Ashrafi H."/>
            <person name="Hill T."/>
            <person name="Kim W.T."/>
            <person name="Pai H.S."/>
            <person name="Ahn H.K."/>
            <person name="Yeam I."/>
            <person name="Giovannoni J.J."/>
            <person name="Rose J.K."/>
            <person name="Sorensen I."/>
            <person name="Lee S.J."/>
            <person name="Kim R.W."/>
            <person name="Choi I.Y."/>
            <person name="Choi B.S."/>
            <person name="Lim J.S."/>
            <person name="Lee Y.H."/>
            <person name="Choi D."/>
        </authorList>
    </citation>
    <scope>NUCLEOTIDE SEQUENCE [LARGE SCALE GENOMIC DNA]</scope>
    <source>
        <strain evidence="2">cv. CM334</strain>
    </source>
</reference>
<evidence type="ECO:0000313" key="1">
    <source>
        <dbReference type="EMBL" id="PHT93537.1"/>
    </source>
</evidence>
<proteinExistence type="predicted"/>
<comment type="caution">
    <text evidence="1">The sequence shown here is derived from an EMBL/GenBank/DDBJ whole genome shotgun (WGS) entry which is preliminary data.</text>
</comment>
<dbReference type="STRING" id="4072.A0A2G3AH33"/>
<evidence type="ECO:0008006" key="3">
    <source>
        <dbReference type="Google" id="ProtNLM"/>
    </source>
</evidence>
<gene>
    <name evidence="1" type="ORF">T459_01419</name>
</gene>
<evidence type="ECO:0000313" key="2">
    <source>
        <dbReference type="Proteomes" id="UP000222542"/>
    </source>
</evidence>
<dbReference type="Gramene" id="PHT93537">
    <property type="protein sequence ID" value="PHT93537"/>
    <property type="gene ID" value="T459_01419"/>
</dbReference>
<accession>A0A2G3AH33</accession>